<comment type="caution">
    <text evidence="2">The sequence shown here is derived from an EMBL/GenBank/DDBJ whole genome shotgun (WGS) entry which is preliminary data.</text>
</comment>
<proteinExistence type="predicted"/>
<evidence type="ECO:0000313" key="2">
    <source>
        <dbReference type="EMBL" id="KAB2346972.1"/>
    </source>
</evidence>
<dbReference type="EMBL" id="WBMT01000010">
    <property type="protein sequence ID" value="KAB2346972.1"/>
    <property type="molecule type" value="Genomic_DNA"/>
</dbReference>
<dbReference type="GO" id="GO:0032259">
    <property type="term" value="P:methylation"/>
    <property type="evidence" value="ECO:0007669"/>
    <property type="project" value="UniProtKB-KW"/>
</dbReference>
<dbReference type="AlphaFoldDB" id="A0A6H9YX00"/>
<reference evidence="2 3" key="1">
    <citation type="submission" date="2019-09" db="EMBL/GenBank/DDBJ databases">
        <title>Actinomadura physcomitrii sp. nov., a novel actinomycete isolated from moss [Physcomitrium sphaericum (Ludw) Fuernr].</title>
        <authorList>
            <person name="Zhuang X."/>
            <person name="Liu C."/>
        </authorList>
    </citation>
    <scope>NUCLEOTIDE SEQUENCE [LARGE SCALE GENOMIC DNA]</scope>
    <source>
        <strain evidence="2 3">HMC1</strain>
    </source>
</reference>
<keyword evidence="2" id="KW-0808">Transferase</keyword>
<protein>
    <submittedName>
        <fullName evidence="2">SAM-dependent methyltransferase</fullName>
    </submittedName>
</protein>
<dbReference type="InterPro" id="IPR006764">
    <property type="entry name" value="SAM_dep_MeTrfase_SAV2177_type"/>
</dbReference>
<sequence length="288" mass="30754">MTTATPGGDEVTGPANDQSTAGAQEQAPLDFDTSKPNIARVYDFLLGGKDNFAADRVVGDQIKLVLPQVHLGVQAQRAVLRRAIRYLVIEAGIRQLIDIGSGLPTAGNVHEVAHAIDPQVRVVYTDNDPVVLAHARALLANNPTTTVADGDLLQPEQLLKQPVLRHLIDLDRPVGLLLCGIMHYLNDQEDPGGIIARLMALLPSGSHVFLHHLVKAGTPGEEAAEAALRKGIGRGTFRTPDQVAAFLTGLDLVPPGVVRVPDWRPDPDDHPSDDPVLNLAVAALARKP</sequence>
<organism evidence="2 3">
    <name type="scientific">Actinomadura rudentiformis</name>
    <dbReference type="NCBI Taxonomy" id="359158"/>
    <lineage>
        <taxon>Bacteria</taxon>
        <taxon>Bacillati</taxon>
        <taxon>Actinomycetota</taxon>
        <taxon>Actinomycetes</taxon>
        <taxon>Streptosporangiales</taxon>
        <taxon>Thermomonosporaceae</taxon>
        <taxon>Actinomadura</taxon>
    </lineage>
</organism>
<keyword evidence="2" id="KW-0489">Methyltransferase</keyword>
<accession>A0A6H9YX00</accession>
<dbReference type="Gene3D" id="3.40.50.150">
    <property type="entry name" value="Vaccinia Virus protein VP39"/>
    <property type="match status" value="1"/>
</dbReference>
<dbReference type="Proteomes" id="UP000468735">
    <property type="component" value="Unassembled WGS sequence"/>
</dbReference>
<dbReference type="PIRSF" id="PIRSF017393">
    <property type="entry name" value="MTase_SAV2177"/>
    <property type="match status" value="1"/>
</dbReference>
<dbReference type="InterPro" id="IPR029063">
    <property type="entry name" value="SAM-dependent_MTases_sf"/>
</dbReference>
<name>A0A6H9YX00_9ACTN</name>
<feature type="region of interest" description="Disordered" evidence="1">
    <location>
        <begin position="1"/>
        <end position="30"/>
    </location>
</feature>
<dbReference type="SUPFAM" id="SSF53335">
    <property type="entry name" value="S-adenosyl-L-methionine-dependent methyltransferases"/>
    <property type="match status" value="1"/>
</dbReference>
<dbReference type="Pfam" id="PF04672">
    <property type="entry name" value="Methyltransf_19"/>
    <property type="match status" value="1"/>
</dbReference>
<evidence type="ECO:0000313" key="3">
    <source>
        <dbReference type="Proteomes" id="UP000468735"/>
    </source>
</evidence>
<keyword evidence="3" id="KW-1185">Reference proteome</keyword>
<dbReference type="OrthoDB" id="4134439at2"/>
<gene>
    <name evidence="2" type="ORF">F8566_22575</name>
</gene>
<dbReference type="GO" id="GO:0008168">
    <property type="term" value="F:methyltransferase activity"/>
    <property type="evidence" value="ECO:0007669"/>
    <property type="project" value="UniProtKB-KW"/>
</dbReference>
<evidence type="ECO:0000256" key="1">
    <source>
        <dbReference type="SAM" id="MobiDB-lite"/>
    </source>
</evidence>